<evidence type="ECO:0000313" key="2">
    <source>
        <dbReference type="Proteomes" id="UP000740413"/>
    </source>
</evidence>
<dbReference type="SUPFAM" id="SSF53448">
    <property type="entry name" value="Nucleotide-diphospho-sugar transferases"/>
    <property type="match status" value="1"/>
</dbReference>
<proteinExistence type="predicted"/>
<dbReference type="InterPro" id="IPR029044">
    <property type="entry name" value="Nucleotide-diphossugar_trans"/>
</dbReference>
<dbReference type="Gene3D" id="3.90.550.10">
    <property type="entry name" value="Spore Coat Polysaccharide Biosynthesis Protein SpsA, Chain A"/>
    <property type="match status" value="1"/>
</dbReference>
<dbReference type="Proteomes" id="UP000740413">
    <property type="component" value="Unassembled WGS sequence"/>
</dbReference>
<organism evidence="1 2">
    <name type="scientific">Zobellia barbeyronii</name>
    <dbReference type="NCBI Taxonomy" id="2748009"/>
    <lineage>
        <taxon>Bacteria</taxon>
        <taxon>Pseudomonadati</taxon>
        <taxon>Bacteroidota</taxon>
        <taxon>Flavobacteriia</taxon>
        <taxon>Flavobacteriales</taxon>
        <taxon>Flavobacteriaceae</taxon>
        <taxon>Zobellia</taxon>
    </lineage>
</organism>
<dbReference type="PANTHER" id="PTHR42866:SF1">
    <property type="entry name" value="SPORE COAT POLYSACCHARIDE BIOSYNTHESIS PROTEIN SPSF"/>
    <property type="match status" value="1"/>
</dbReference>
<dbReference type="RefSeq" id="WP_214610569.1">
    <property type="nucleotide sequence ID" value="NZ_JACATN010000001.1"/>
</dbReference>
<dbReference type="EMBL" id="JACATN010000001">
    <property type="protein sequence ID" value="MBT2160340.1"/>
    <property type="molecule type" value="Genomic_DNA"/>
</dbReference>
<reference evidence="2" key="1">
    <citation type="submission" date="2023-07" db="EMBL/GenBank/DDBJ databases">
        <title>Zobellia barbeyronii sp. nov., a new marine flavobacterium, isolated from green and red algae.</title>
        <authorList>
            <person name="Nedashkovskaya O.I."/>
            <person name="Otstavnykh N."/>
            <person name="Zhukova N."/>
            <person name="Guzev K."/>
            <person name="Chausova V."/>
            <person name="Tekutyeva L."/>
            <person name="Mikhailov V."/>
            <person name="Isaeva M."/>
        </authorList>
    </citation>
    <scope>NUCLEOTIDE SEQUENCE [LARGE SCALE GENOMIC DNA]</scope>
    <source>
        <strain evidence="2">KMM 6746</strain>
    </source>
</reference>
<dbReference type="InterPro" id="IPR003329">
    <property type="entry name" value="Cytidylyl_trans"/>
</dbReference>
<accession>A0ABS5WB91</accession>
<dbReference type="Pfam" id="PF02348">
    <property type="entry name" value="CTP_transf_3"/>
    <property type="match status" value="1"/>
</dbReference>
<sequence length="280" mass="32374">MEDGQQNKKVVFIIQARMQSSRLPGKVLMPLPLWGAKPILMWVIEELRKSKHYGEIVIATSKNKENDLLKDFCIKNEITCFRGEEDDVLSRFITILRDADYNTVVRLTADNPIIDINTLDETINFHLLEENDYTGTDTMPTGMNFEVIKAQSLLKMPDHVLTENDREHVTLFIRNNQKYKKGVFNPVLNKSLKNLRLTVDYASDLLVTSSLLQFGERYGLRGLELVQAVLTDAPYIFEANTNNIQKRQFKDAKNELDFAIQILKKYDLHRSVSLLEKHKE</sequence>
<dbReference type="PANTHER" id="PTHR42866">
    <property type="entry name" value="3-DEOXY-MANNO-OCTULOSONATE CYTIDYLYLTRANSFERASE"/>
    <property type="match status" value="1"/>
</dbReference>
<evidence type="ECO:0000313" key="1">
    <source>
        <dbReference type="EMBL" id="MBT2160340.1"/>
    </source>
</evidence>
<gene>
    <name evidence="1" type="ORF">HW347_03635</name>
</gene>
<keyword evidence="2" id="KW-1185">Reference proteome</keyword>
<protein>
    <submittedName>
        <fullName evidence="1">Spore coat biosynthesis protein F</fullName>
    </submittedName>
</protein>
<name>A0ABS5WB91_9FLAO</name>
<comment type="caution">
    <text evidence="1">The sequence shown here is derived from an EMBL/GenBank/DDBJ whole genome shotgun (WGS) entry which is preliminary data.</text>
</comment>